<keyword evidence="2" id="KW-1185">Reference proteome</keyword>
<evidence type="ECO:0000313" key="2">
    <source>
        <dbReference type="Proteomes" id="UP000737018"/>
    </source>
</evidence>
<accession>A0A8J4QEP3</accession>
<gene>
    <name evidence="1" type="ORF">CMV_027844</name>
</gene>
<name>A0A8J4QEP3_9ROSI</name>
<dbReference type="EMBL" id="JRKL02010954">
    <property type="protein sequence ID" value="KAF3945819.1"/>
    <property type="molecule type" value="Genomic_DNA"/>
</dbReference>
<reference evidence="1" key="1">
    <citation type="submission" date="2020-03" db="EMBL/GenBank/DDBJ databases">
        <title>Castanea mollissima Vanexum genome sequencing.</title>
        <authorList>
            <person name="Staton M."/>
        </authorList>
    </citation>
    <scope>NUCLEOTIDE SEQUENCE</scope>
    <source>
        <tissue evidence="1">Leaf</tissue>
    </source>
</reference>
<comment type="caution">
    <text evidence="1">The sequence shown here is derived from an EMBL/GenBank/DDBJ whole genome shotgun (WGS) entry which is preliminary data.</text>
</comment>
<protein>
    <submittedName>
        <fullName evidence="1">Uncharacterized protein</fullName>
    </submittedName>
</protein>
<dbReference type="Proteomes" id="UP000737018">
    <property type="component" value="Unassembled WGS sequence"/>
</dbReference>
<evidence type="ECO:0000313" key="1">
    <source>
        <dbReference type="EMBL" id="KAF3945819.1"/>
    </source>
</evidence>
<sequence length="83" mass="9381">MGVTAATDRMVCYWGHEISGAAPTWDMWAAAYGFWRHSGVGHSFKAKPVHVSYYISTRICDVQEQAPEDERFGQGIPPRSYRT</sequence>
<proteinExistence type="predicted"/>
<organism evidence="1 2">
    <name type="scientific">Castanea mollissima</name>
    <name type="common">Chinese chestnut</name>
    <dbReference type="NCBI Taxonomy" id="60419"/>
    <lineage>
        <taxon>Eukaryota</taxon>
        <taxon>Viridiplantae</taxon>
        <taxon>Streptophyta</taxon>
        <taxon>Embryophyta</taxon>
        <taxon>Tracheophyta</taxon>
        <taxon>Spermatophyta</taxon>
        <taxon>Magnoliopsida</taxon>
        <taxon>eudicotyledons</taxon>
        <taxon>Gunneridae</taxon>
        <taxon>Pentapetalae</taxon>
        <taxon>rosids</taxon>
        <taxon>fabids</taxon>
        <taxon>Fagales</taxon>
        <taxon>Fagaceae</taxon>
        <taxon>Castanea</taxon>
    </lineage>
</organism>
<dbReference type="AlphaFoldDB" id="A0A8J4QEP3"/>